<accession>A0A0H1QX12</accession>
<dbReference type="EMBL" id="JXOJ01000006">
    <property type="protein sequence ID" value="KLK87485.1"/>
    <property type="molecule type" value="Genomic_DNA"/>
</dbReference>
<dbReference type="Proteomes" id="UP000035301">
    <property type="component" value="Unassembled WGS sequence"/>
</dbReference>
<evidence type="ECO:0000259" key="1">
    <source>
        <dbReference type="Pfam" id="PF16289"/>
    </source>
</evidence>
<dbReference type="RefSeq" id="WP_048185152.1">
    <property type="nucleotide sequence ID" value="NZ_JXOJ01000006.1"/>
</dbReference>
<dbReference type="AlphaFoldDB" id="A0A0H1QX12"/>
<comment type="caution">
    <text evidence="2">The sequence shown here is derived from an EMBL/GenBank/DDBJ whole genome shotgun (WGS) entry which is preliminary data.</text>
</comment>
<proteinExistence type="predicted"/>
<dbReference type="Pfam" id="PF16289">
    <property type="entry name" value="PIN_12"/>
    <property type="match status" value="1"/>
</dbReference>
<sequence length="235" mass="26138">MTAVCIDTNLFLELYESEENPEEIVADVGALAEHLVFPDIIIDEFLRNRSRILDRIADDVRRREAGEIRLPSIIRGYPNAAILQRAVEEYDRAIGSLCGDIEGMIIDPAADPVALAFNALSGDPAVQVFHRTDELVTRAHRRKLLGNPPKSAGTDTIGDELIWETLLANIEEDLIFITRDRTYRNHTAYLIREYRERTGSTLTITDRISDALALVGRPPSPALVGFEGRSAKNAG</sequence>
<dbReference type="STRING" id="1550566.SZ63_10475"/>
<dbReference type="InterPro" id="IPR032557">
    <property type="entry name" value="DUF4935"/>
</dbReference>
<feature type="domain" description="DUF4935" evidence="1">
    <location>
        <begin position="4"/>
        <end position="183"/>
    </location>
</feature>
<keyword evidence="3" id="KW-1185">Reference proteome</keyword>
<name>A0A0H1QX12_9EURY</name>
<protein>
    <recommendedName>
        <fullName evidence="1">DUF4935 domain-containing protein</fullName>
    </recommendedName>
</protein>
<gene>
    <name evidence="2" type="ORF">SZ63_10475</name>
</gene>
<reference evidence="2 3" key="1">
    <citation type="journal article" date="2015" name="Int. J. Syst. Evol. Microbiol.">
        <title>Methanoculleus sediminis sp. nov., a methanogen from sediments near a submarine mud volcano.</title>
        <authorList>
            <person name="Chen S.C."/>
            <person name="Chen M.F."/>
            <person name="Lai M.C."/>
            <person name="Weng C.Y."/>
            <person name="Wu S.Y."/>
            <person name="Lin S."/>
            <person name="Yang T.F."/>
            <person name="Chen P.C."/>
        </authorList>
    </citation>
    <scope>NUCLEOTIDE SEQUENCE [LARGE SCALE GENOMIC DNA]</scope>
    <source>
        <strain evidence="2 3">S3Fa</strain>
    </source>
</reference>
<dbReference type="OrthoDB" id="106487at2157"/>
<dbReference type="PATRIC" id="fig|1550566.3.peg.2284"/>
<evidence type="ECO:0000313" key="3">
    <source>
        <dbReference type="Proteomes" id="UP000035301"/>
    </source>
</evidence>
<evidence type="ECO:0000313" key="2">
    <source>
        <dbReference type="EMBL" id="KLK87485.1"/>
    </source>
</evidence>
<organism evidence="2 3">
    <name type="scientific">Methanoculleus sediminis</name>
    <dbReference type="NCBI Taxonomy" id="1550566"/>
    <lineage>
        <taxon>Archaea</taxon>
        <taxon>Methanobacteriati</taxon>
        <taxon>Methanobacteriota</taxon>
        <taxon>Stenosarchaea group</taxon>
        <taxon>Methanomicrobia</taxon>
        <taxon>Methanomicrobiales</taxon>
        <taxon>Methanomicrobiaceae</taxon>
        <taxon>Methanoculleus</taxon>
    </lineage>
</organism>